<reference evidence="6 7" key="1">
    <citation type="submission" date="2021-09" db="EMBL/GenBank/DDBJ databases">
        <title>Lysobacter sp. 13A isolated from the river sediment.</title>
        <authorList>
            <person name="Liu H."/>
            <person name="Li S."/>
            <person name="Mao S."/>
        </authorList>
    </citation>
    <scope>NUCLEOTIDE SEQUENCE [LARGE SCALE GENOMIC DNA]</scope>
    <source>
        <strain evidence="6 7">13A</strain>
    </source>
</reference>
<dbReference type="PANTHER" id="PTHR46796:SF7">
    <property type="entry name" value="ARAC FAMILY TRANSCRIPTIONAL REGULATOR"/>
    <property type="match status" value="1"/>
</dbReference>
<dbReference type="PROSITE" id="PS01124">
    <property type="entry name" value="HTH_ARAC_FAMILY_2"/>
    <property type="match status" value="1"/>
</dbReference>
<feature type="domain" description="HTH araC/xylS-type" evidence="5">
    <location>
        <begin position="182"/>
        <end position="280"/>
    </location>
</feature>
<dbReference type="Proteomes" id="UP001430954">
    <property type="component" value="Unassembled WGS sequence"/>
</dbReference>
<evidence type="ECO:0000256" key="3">
    <source>
        <dbReference type="ARBA" id="ARBA00023163"/>
    </source>
</evidence>
<dbReference type="EMBL" id="JAINZW010000008">
    <property type="protein sequence ID" value="MBZ4040605.1"/>
    <property type="molecule type" value="Genomic_DNA"/>
</dbReference>
<organism evidence="6 7">
    <name type="scientific">Novilysobacter selenitireducens</name>
    <dbReference type="NCBI Taxonomy" id="2872639"/>
    <lineage>
        <taxon>Bacteria</taxon>
        <taxon>Pseudomonadati</taxon>
        <taxon>Pseudomonadota</taxon>
        <taxon>Gammaproteobacteria</taxon>
        <taxon>Lysobacterales</taxon>
        <taxon>Lysobacteraceae</taxon>
        <taxon>Novilysobacter</taxon>
    </lineage>
</organism>
<dbReference type="RefSeq" id="WP_223677057.1">
    <property type="nucleotide sequence ID" value="NZ_JAINZW010000008.1"/>
</dbReference>
<dbReference type="InterPro" id="IPR009057">
    <property type="entry name" value="Homeodomain-like_sf"/>
</dbReference>
<keyword evidence="1" id="KW-0805">Transcription regulation</keyword>
<evidence type="ECO:0000259" key="5">
    <source>
        <dbReference type="PROSITE" id="PS01124"/>
    </source>
</evidence>
<name>A0ABS7T9V0_9GAMM</name>
<comment type="caution">
    <text evidence="6">The sequence shown here is derived from an EMBL/GenBank/DDBJ whole genome shotgun (WGS) entry which is preliminary data.</text>
</comment>
<keyword evidence="3" id="KW-0804">Transcription</keyword>
<dbReference type="Pfam" id="PF12833">
    <property type="entry name" value="HTH_18"/>
    <property type="match status" value="1"/>
</dbReference>
<evidence type="ECO:0000256" key="4">
    <source>
        <dbReference type="SAM" id="MobiDB-lite"/>
    </source>
</evidence>
<keyword evidence="7" id="KW-1185">Reference proteome</keyword>
<evidence type="ECO:0000313" key="7">
    <source>
        <dbReference type="Proteomes" id="UP001430954"/>
    </source>
</evidence>
<dbReference type="InterPro" id="IPR018062">
    <property type="entry name" value="HTH_AraC-typ_CS"/>
</dbReference>
<protein>
    <submittedName>
        <fullName evidence="6">Helix-turn-helix domain-containing protein</fullName>
    </submittedName>
</protein>
<gene>
    <name evidence="6" type="ORF">K6753_13790</name>
</gene>
<dbReference type="SMART" id="SM00342">
    <property type="entry name" value="HTH_ARAC"/>
    <property type="match status" value="1"/>
</dbReference>
<proteinExistence type="predicted"/>
<evidence type="ECO:0000256" key="2">
    <source>
        <dbReference type="ARBA" id="ARBA00023125"/>
    </source>
</evidence>
<dbReference type="PANTHER" id="PTHR46796">
    <property type="entry name" value="HTH-TYPE TRANSCRIPTIONAL ACTIVATOR RHAS-RELATED"/>
    <property type="match status" value="1"/>
</dbReference>
<feature type="region of interest" description="Disordered" evidence="4">
    <location>
        <begin position="1"/>
        <end position="22"/>
    </location>
</feature>
<dbReference type="PROSITE" id="PS00041">
    <property type="entry name" value="HTH_ARAC_FAMILY_1"/>
    <property type="match status" value="1"/>
</dbReference>
<evidence type="ECO:0000313" key="6">
    <source>
        <dbReference type="EMBL" id="MBZ4040605.1"/>
    </source>
</evidence>
<keyword evidence="2" id="KW-0238">DNA-binding</keyword>
<accession>A0ABS7T9V0</accession>
<feature type="compositionally biased region" description="Polar residues" evidence="4">
    <location>
        <begin position="9"/>
        <end position="22"/>
    </location>
</feature>
<dbReference type="SUPFAM" id="SSF46689">
    <property type="entry name" value="Homeodomain-like"/>
    <property type="match status" value="2"/>
</dbReference>
<dbReference type="InterPro" id="IPR018060">
    <property type="entry name" value="HTH_AraC"/>
</dbReference>
<dbReference type="InterPro" id="IPR050204">
    <property type="entry name" value="AraC_XylS_family_regulators"/>
</dbReference>
<evidence type="ECO:0000256" key="1">
    <source>
        <dbReference type="ARBA" id="ARBA00023015"/>
    </source>
</evidence>
<sequence length="303" mass="33680">MEHVHWSDRGQQVQADPSESGGTATQFIGVSRLGSAQLGARFTVLMQVRGSSWVESKEGRFRLTAGDWLALDKESRPLIQTDRDGLTIGLALGTDTPRQMARYADAALYAGRGRVSARDLRTALRLWRDAADRVAKPDADAMVAMRPLLMHLASIQRDLGDRVARCPGRSRTRKRQVFGRLQRARLYMEGNCDRIVRISELAELTSFSSWYFSKTFQSLYDESPQAAAARMRLEHAARLLRESDMMIGEVAAASGFDNCCSFARAFRARFGTSATRYRAAGSARTHSAKSSDVARKAMLRHGT</sequence>
<dbReference type="Gene3D" id="1.10.10.60">
    <property type="entry name" value="Homeodomain-like"/>
    <property type="match status" value="2"/>
</dbReference>